<evidence type="ECO:0000256" key="1">
    <source>
        <dbReference type="SAM" id="Phobius"/>
    </source>
</evidence>
<reference evidence="2" key="1">
    <citation type="submission" date="2021-05" db="EMBL/GenBank/DDBJ databases">
        <title>Comparative genomics of three Colletotrichum scovillei strains and genetic complementation revealed genes involved fungal growth and virulence on chili pepper.</title>
        <authorList>
            <person name="Hsieh D.-K."/>
            <person name="Chuang S.-C."/>
            <person name="Chen C.-Y."/>
            <person name="Chao Y.-T."/>
            <person name="Lu M.-Y.J."/>
            <person name="Lee M.-H."/>
            <person name="Shih M.-C."/>
        </authorList>
    </citation>
    <scope>NUCLEOTIDE SEQUENCE</scope>
    <source>
        <strain evidence="2">Coll-153</strain>
    </source>
</reference>
<protein>
    <submittedName>
        <fullName evidence="2">Uncharacterized protein</fullName>
    </submittedName>
</protein>
<sequence length="78" mass="8403">MQYGVWESLLEFGIGTFLLTFATMVAYEDLPSVPNPVASLFLLGRATAARPGSCIADVRCEMRGKVDARICVACSGEE</sequence>
<dbReference type="Proteomes" id="UP000699042">
    <property type="component" value="Unassembled WGS sequence"/>
</dbReference>
<accession>A0A9P7UB23</accession>
<gene>
    <name evidence="2" type="ORF">JMJ77_004096</name>
</gene>
<feature type="transmembrane region" description="Helical" evidence="1">
    <location>
        <begin position="9"/>
        <end position="27"/>
    </location>
</feature>
<keyword evidence="3" id="KW-1185">Reference proteome</keyword>
<organism evidence="2 3">
    <name type="scientific">Colletotrichum scovillei</name>
    <dbReference type="NCBI Taxonomy" id="1209932"/>
    <lineage>
        <taxon>Eukaryota</taxon>
        <taxon>Fungi</taxon>
        <taxon>Dikarya</taxon>
        <taxon>Ascomycota</taxon>
        <taxon>Pezizomycotina</taxon>
        <taxon>Sordariomycetes</taxon>
        <taxon>Hypocreomycetidae</taxon>
        <taxon>Glomerellales</taxon>
        <taxon>Glomerellaceae</taxon>
        <taxon>Colletotrichum</taxon>
        <taxon>Colletotrichum acutatum species complex</taxon>
    </lineage>
</organism>
<evidence type="ECO:0000313" key="3">
    <source>
        <dbReference type="Proteomes" id="UP000699042"/>
    </source>
</evidence>
<name>A0A9P7UB23_9PEZI</name>
<evidence type="ECO:0000313" key="2">
    <source>
        <dbReference type="EMBL" id="KAG7044634.1"/>
    </source>
</evidence>
<keyword evidence="1" id="KW-0812">Transmembrane</keyword>
<keyword evidence="1" id="KW-0472">Membrane</keyword>
<proteinExistence type="predicted"/>
<keyword evidence="1" id="KW-1133">Transmembrane helix</keyword>
<dbReference type="AlphaFoldDB" id="A0A9P7UB23"/>
<comment type="caution">
    <text evidence="2">The sequence shown here is derived from an EMBL/GenBank/DDBJ whole genome shotgun (WGS) entry which is preliminary data.</text>
</comment>
<feature type="non-terminal residue" evidence="2">
    <location>
        <position position="78"/>
    </location>
</feature>
<dbReference type="EMBL" id="JAESDN010000010">
    <property type="protein sequence ID" value="KAG7044634.1"/>
    <property type="molecule type" value="Genomic_DNA"/>
</dbReference>